<organism evidence="1 2">
    <name type="scientific">Gracilibacillus pellucidus</name>
    <dbReference type="NCBI Taxonomy" id="3095368"/>
    <lineage>
        <taxon>Bacteria</taxon>
        <taxon>Bacillati</taxon>
        <taxon>Bacillota</taxon>
        <taxon>Bacilli</taxon>
        <taxon>Bacillales</taxon>
        <taxon>Bacillaceae</taxon>
        <taxon>Gracilibacillus</taxon>
    </lineage>
</organism>
<comment type="caution">
    <text evidence="1">The sequence shown here is derived from an EMBL/GenBank/DDBJ whole genome shotgun (WGS) entry which is preliminary data.</text>
</comment>
<proteinExistence type="predicted"/>
<dbReference type="Proteomes" id="UP001277972">
    <property type="component" value="Unassembled WGS sequence"/>
</dbReference>
<gene>
    <name evidence="1" type="ORF">SH601_16705</name>
</gene>
<protein>
    <submittedName>
        <fullName evidence="1">Uncharacterized protein</fullName>
    </submittedName>
</protein>
<sequence length="250" mass="28348">MVSVTNRVKQVKQPRGGYIKPKEFNVINRVDDKELYGNENIHSILMGITVDYLARFTMGTPKEIAFKIAILGSQLVNEYDYAMELLEGVVGIDNQSINNACKLAGFDSAYRAGKRAYVPVQSINADNDTISNVKIMVERSVSFWKDYGPVVQEGFMFEGGYTEIVSTGDGDFLTESTLWDFKVSKNEPTNKHTLQLLMYYLMGKHSVHEEFQKIEQLGIFNPRLNKVYLLDINEISEEVITRVSSEVIGY</sequence>
<reference evidence="1" key="1">
    <citation type="submission" date="2023-11" db="EMBL/GenBank/DDBJ databases">
        <title>Gracilibacillus pellucida a moderately halophilic bacterium isolated from saline soil in Xinjiang province.</title>
        <authorList>
            <person name="Zhang Z."/>
            <person name="Tan F."/>
            <person name="Wang Y."/>
            <person name="Xia M."/>
        </authorList>
    </citation>
    <scope>NUCLEOTIDE SEQUENCE</scope>
    <source>
        <strain evidence="1">S3-1-1</strain>
    </source>
</reference>
<evidence type="ECO:0000313" key="2">
    <source>
        <dbReference type="Proteomes" id="UP001277972"/>
    </source>
</evidence>
<dbReference type="EMBL" id="JAWZSR010000016">
    <property type="protein sequence ID" value="MDX8047604.1"/>
    <property type="molecule type" value="Genomic_DNA"/>
</dbReference>
<accession>A0ACC6M9I1</accession>
<evidence type="ECO:0000313" key="1">
    <source>
        <dbReference type="EMBL" id="MDX8047604.1"/>
    </source>
</evidence>
<keyword evidence="2" id="KW-1185">Reference proteome</keyword>
<name>A0ACC6M9I1_9BACI</name>